<feature type="domain" description="AAA+ ATPase" evidence="2">
    <location>
        <begin position="28"/>
        <end position="317"/>
    </location>
</feature>
<dbReference type="PANTHER" id="PTHR42957:SF1">
    <property type="entry name" value="HELICASE MJ1565-RELATED"/>
    <property type="match status" value="1"/>
</dbReference>
<feature type="region of interest" description="Disordered" evidence="1">
    <location>
        <begin position="255"/>
        <end position="277"/>
    </location>
</feature>
<dbReference type="EMBL" id="BPQO01000033">
    <property type="protein sequence ID" value="GJD91913.1"/>
    <property type="molecule type" value="Genomic_DNA"/>
</dbReference>
<comment type="caution">
    <text evidence="3">The sequence shown here is derived from an EMBL/GenBank/DDBJ whole genome shotgun (WGS) entry which is preliminary data.</text>
</comment>
<dbReference type="InterPro" id="IPR002789">
    <property type="entry name" value="HerA_central"/>
</dbReference>
<evidence type="ECO:0000313" key="4">
    <source>
        <dbReference type="Proteomes" id="UP001055247"/>
    </source>
</evidence>
<reference evidence="3" key="1">
    <citation type="journal article" date="2016" name="Front. Microbiol.">
        <title>Genome Sequence of the Piezophilic, Mesophilic Sulfate-Reducing Bacterium Desulfovibrio indicus J2T.</title>
        <authorList>
            <person name="Cao J."/>
            <person name="Maignien L."/>
            <person name="Shao Z."/>
            <person name="Alain K."/>
            <person name="Jebbar M."/>
        </authorList>
    </citation>
    <scope>NUCLEOTIDE SEQUENCE</scope>
    <source>
        <strain evidence="3">DSM 16372</strain>
    </source>
</reference>
<reference evidence="3" key="2">
    <citation type="submission" date="2021-08" db="EMBL/GenBank/DDBJ databases">
        <authorList>
            <person name="Tani A."/>
            <person name="Ola A."/>
            <person name="Ogura Y."/>
            <person name="Katsura K."/>
            <person name="Hayashi T."/>
        </authorList>
    </citation>
    <scope>NUCLEOTIDE SEQUENCE</scope>
    <source>
        <strain evidence="3">DSM 16372</strain>
    </source>
</reference>
<name>A0AAV4ZUH6_9HYPH</name>
<organism evidence="3 4">
    <name type="scientific">Methylobacterium hispanicum</name>
    <dbReference type="NCBI Taxonomy" id="270350"/>
    <lineage>
        <taxon>Bacteria</taxon>
        <taxon>Pseudomonadati</taxon>
        <taxon>Pseudomonadota</taxon>
        <taxon>Alphaproteobacteria</taxon>
        <taxon>Hyphomicrobiales</taxon>
        <taxon>Methylobacteriaceae</taxon>
        <taxon>Methylobacterium</taxon>
    </lineage>
</organism>
<evidence type="ECO:0000259" key="2">
    <source>
        <dbReference type="SMART" id="SM00382"/>
    </source>
</evidence>
<keyword evidence="4" id="KW-1185">Reference proteome</keyword>
<proteinExistence type="predicted"/>
<dbReference type="PANTHER" id="PTHR42957">
    <property type="entry name" value="HELICASE MJ1565-RELATED"/>
    <property type="match status" value="1"/>
</dbReference>
<dbReference type="Pfam" id="PF01935">
    <property type="entry name" value="DUF87"/>
    <property type="match status" value="1"/>
</dbReference>
<evidence type="ECO:0000256" key="1">
    <source>
        <dbReference type="SAM" id="MobiDB-lite"/>
    </source>
</evidence>
<dbReference type="InterPro" id="IPR003593">
    <property type="entry name" value="AAA+_ATPase"/>
</dbReference>
<dbReference type="SMART" id="SM00382">
    <property type="entry name" value="AAA"/>
    <property type="match status" value="1"/>
</dbReference>
<evidence type="ECO:0000313" key="3">
    <source>
        <dbReference type="EMBL" id="GJD91913.1"/>
    </source>
</evidence>
<dbReference type="InterPro" id="IPR027417">
    <property type="entry name" value="P-loop_NTPase"/>
</dbReference>
<dbReference type="InterPro" id="IPR008571">
    <property type="entry name" value="HerA-like"/>
</dbReference>
<dbReference type="SUPFAM" id="SSF52540">
    <property type="entry name" value="P-loop containing nucleoside triphosphate hydrolases"/>
    <property type="match status" value="1"/>
</dbReference>
<dbReference type="Proteomes" id="UP001055247">
    <property type="component" value="Unassembled WGS sequence"/>
</dbReference>
<sequence length="318" mass="35086">MKIEIELGETVVKGAPGAPAIMDIEELLATRLLVQGNSGSGKSHLIRRILEQSAEQVQQLIIDPEGDFVSLSERFGHLVIDARRSDAEIETIASRVRQSRISAVLNLEHLEVDGQMRAAGLFINALFDADREFWHPALVVVDEAQLFAPVEKGEFSEDARRMSLGAMTNLMCRGRKRGLAGIIATQRLAKVAKNVAAEASNFLMGRTSLDSGAAHRGPAWSGGRSAASAPSGSFRCPPVPRYRLPGNGLPCSFWPSRPDGTVHQTRRPRPDARSRNSLGRSFLCDGREVCLRTYYLRLRSARMRARGRKRIECRKFGI</sequence>
<accession>A0AAV4ZUH6</accession>
<protein>
    <recommendedName>
        <fullName evidence="2">AAA+ ATPase domain-containing protein</fullName>
    </recommendedName>
</protein>
<gene>
    <name evidence="3" type="ORF">BHAOGJBA_5466</name>
</gene>
<dbReference type="Gene3D" id="3.40.50.300">
    <property type="entry name" value="P-loop containing nucleotide triphosphate hydrolases"/>
    <property type="match status" value="1"/>
</dbReference>
<dbReference type="AlphaFoldDB" id="A0AAV4ZUH6"/>